<feature type="compositionally biased region" description="Basic and acidic residues" evidence="1">
    <location>
        <begin position="19"/>
        <end position="37"/>
    </location>
</feature>
<dbReference type="EMBL" id="CP002403">
    <property type="protein sequence ID" value="ADU22858.1"/>
    <property type="molecule type" value="Genomic_DNA"/>
</dbReference>
<feature type="region of interest" description="Disordered" evidence="1">
    <location>
        <begin position="19"/>
        <end position="51"/>
    </location>
</feature>
<proteinExistence type="predicted"/>
<dbReference type="HOGENOM" id="CLU_2668805_0_0_9"/>
<sequence length="75" mass="8905">MHSYAALCDRISWYAKNADKDKEEDKDKEKDKDKYKDEDEDKEEDKESAMTFPADFVSLPLPTGYKDPFYFDPLR</sequence>
<evidence type="ECO:0000256" key="1">
    <source>
        <dbReference type="SAM" id="MobiDB-lite"/>
    </source>
</evidence>
<protein>
    <submittedName>
        <fullName evidence="2">Uncharacterized protein</fullName>
    </submittedName>
</protein>
<dbReference type="KEGG" id="ral:Rumal_2378"/>
<evidence type="ECO:0000313" key="3">
    <source>
        <dbReference type="Proteomes" id="UP000006919"/>
    </source>
</evidence>
<dbReference type="AlphaFoldDB" id="E6UDH5"/>
<dbReference type="Proteomes" id="UP000006919">
    <property type="component" value="Chromosome"/>
</dbReference>
<accession>E6UDH5</accession>
<reference evidence="2 3" key="1">
    <citation type="journal article" date="2011" name="J. Bacteriol.">
        <title>Complete genome of the cellulolytic ruminal bacterium Ruminococcus albus 7.</title>
        <authorList>
            <person name="Suen G."/>
            <person name="Stevenson D.M."/>
            <person name="Bruce D.C."/>
            <person name="Chertkov O."/>
            <person name="Copeland A."/>
            <person name="Cheng J.F."/>
            <person name="Detter C."/>
            <person name="Detter J.C."/>
            <person name="Goodwin L.A."/>
            <person name="Han C.S."/>
            <person name="Hauser L.J."/>
            <person name="Ivanova N.N."/>
            <person name="Kyrpides N.C."/>
            <person name="Land M.L."/>
            <person name="Lapidus A."/>
            <person name="Lucas S."/>
            <person name="Ovchinnikova G."/>
            <person name="Pitluck S."/>
            <person name="Tapia R."/>
            <person name="Woyke T."/>
            <person name="Boyum J."/>
            <person name="Mead D."/>
            <person name="Weimer P.J."/>
        </authorList>
    </citation>
    <scope>NUCLEOTIDE SEQUENCE [LARGE SCALE GENOMIC DNA]</scope>
    <source>
        <strain evidence="3">ATCC 27210 / DSM 20455 / JCM 14654 / NCDO 2250 / 7</strain>
    </source>
</reference>
<dbReference type="RefSeq" id="WP_013498993.1">
    <property type="nucleotide sequence ID" value="NC_014833.1"/>
</dbReference>
<evidence type="ECO:0000313" key="2">
    <source>
        <dbReference type="EMBL" id="ADU22858.1"/>
    </source>
</evidence>
<name>E6UDH5_RUMA7</name>
<organism evidence="2 3">
    <name type="scientific">Ruminococcus albus (strain ATCC 27210 / DSM 20455 / JCM 14654 / NCDO 2250 / 7)</name>
    <dbReference type="NCBI Taxonomy" id="697329"/>
    <lineage>
        <taxon>Bacteria</taxon>
        <taxon>Bacillati</taxon>
        <taxon>Bacillota</taxon>
        <taxon>Clostridia</taxon>
        <taxon>Eubacteriales</taxon>
        <taxon>Oscillospiraceae</taxon>
        <taxon>Ruminococcus</taxon>
    </lineage>
</organism>
<gene>
    <name evidence="2" type="ordered locus">Rumal_2378</name>
</gene>